<dbReference type="GO" id="GO:0030973">
    <property type="term" value="F:molybdate ion binding"/>
    <property type="evidence" value="ECO:0007669"/>
    <property type="project" value="InterPro"/>
</dbReference>
<gene>
    <name evidence="3" type="primary">modA_12</name>
    <name evidence="3" type="ORF">GALL_318180</name>
</gene>
<dbReference type="SUPFAM" id="SSF53850">
    <property type="entry name" value="Periplasmic binding protein-like II"/>
    <property type="match status" value="1"/>
</dbReference>
<dbReference type="Gene3D" id="3.40.190.10">
    <property type="entry name" value="Periplasmic binding protein-like II"/>
    <property type="match status" value="2"/>
</dbReference>
<evidence type="ECO:0000256" key="1">
    <source>
        <dbReference type="ARBA" id="ARBA00022723"/>
    </source>
</evidence>
<dbReference type="Pfam" id="PF13531">
    <property type="entry name" value="SBP_bac_11"/>
    <property type="match status" value="1"/>
</dbReference>
<keyword evidence="1" id="KW-0479">Metal-binding</keyword>
<keyword evidence="2" id="KW-0732">Signal</keyword>
<dbReference type="InterPro" id="IPR005950">
    <property type="entry name" value="ModA"/>
</dbReference>
<dbReference type="AlphaFoldDB" id="A0A1J5QSJ1"/>
<name>A0A1J5QSJ1_9ZZZZ</name>
<reference evidence="3" key="1">
    <citation type="submission" date="2016-10" db="EMBL/GenBank/DDBJ databases">
        <title>Sequence of Gallionella enrichment culture.</title>
        <authorList>
            <person name="Poehlein A."/>
            <person name="Muehling M."/>
            <person name="Daniel R."/>
        </authorList>
    </citation>
    <scope>NUCLEOTIDE SEQUENCE</scope>
</reference>
<organism evidence="3">
    <name type="scientific">mine drainage metagenome</name>
    <dbReference type="NCBI Taxonomy" id="410659"/>
    <lineage>
        <taxon>unclassified sequences</taxon>
        <taxon>metagenomes</taxon>
        <taxon>ecological metagenomes</taxon>
    </lineage>
</organism>
<dbReference type="InterPro" id="IPR050682">
    <property type="entry name" value="ModA/WtpA"/>
</dbReference>
<comment type="caution">
    <text evidence="3">The sequence shown here is derived from an EMBL/GenBank/DDBJ whole genome shotgun (WGS) entry which is preliminary data.</text>
</comment>
<dbReference type="NCBIfam" id="TIGR01256">
    <property type="entry name" value="modA"/>
    <property type="match status" value="1"/>
</dbReference>
<dbReference type="EMBL" id="MLJW01000487">
    <property type="protein sequence ID" value="OIQ86314.1"/>
    <property type="molecule type" value="Genomic_DNA"/>
</dbReference>
<proteinExistence type="predicted"/>
<accession>A0A1J5QSJ1</accession>
<dbReference type="PIRSF" id="PIRSF004846">
    <property type="entry name" value="ModA"/>
    <property type="match status" value="1"/>
</dbReference>
<dbReference type="InterPro" id="IPR044084">
    <property type="entry name" value="AvModA-like_subst-bd"/>
</dbReference>
<dbReference type="PANTHER" id="PTHR30632">
    <property type="entry name" value="MOLYBDATE-BINDING PERIPLASMIC PROTEIN"/>
    <property type="match status" value="1"/>
</dbReference>
<dbReference type="PANTHER" id="PTHR30632:SF14">
    <property type="entry name" value="TUNGSTATE_MOLYBDATE_CHROMATE-BINDING PROTEIN MODA"/>
    <property type="match status" value="1"/>
</dbReference>
<evidence type="ECO:0000313" key="3">
    <source>
        <dbReference type="EMBL" id="OIQ86314.1"/>
    </source>
</evidence>
<dbReference type="GO" id="GO:0015689">
    <property type="term" value="P:molybdate ion transport"/>
    <property type="evidence" value="ECO:0007669"/>
    <property type="project" value="InterPro"/>
</dbReference>
<evidence type="ECO:0000256" key="2">
    <source>
        <dbReference type="ARBA" id="ARBA00022729"/>
    </source>
</evidence>
<protein>
    <submittedName>
        <fullName evidence="3">Molybdate-binding periplasmic protein</fullName>
    </submittedName>
</protein>
<dbReference type="CDD" id="cd13539">
    <property type="entry name" value="PBP2_AvModA"/>
    <property type="match status" value="1"/>
</dbReference>
<sequence>MKIKLLNIPIALCLLLASALAQASPLTVAIAANLGYVFDNLATEFRKETGIEVQSVLGSSGKIAAQVQGGAPFDLFMSADMAYPDSLYRAGYAVTPPRPYAYGLLVLWTENGVDLSRGVAGLADARVGKIAIANPRTAPYGREALRALEYYKVREVVEPKLVYGEGITQASQYVDSRAVDVGFSAKSIVMAPETAGRGKWVEVPAQSYQPIAQGMVILQHGAETHGVEARKFYDFILSEKARAILAANGYRLP</sequence>
<dbReference type="GO" id="GO:0046872">
    <property type="term" value="F:metal ion binding"/>
    <property type="evidence" value="ECO:0007669"/>
    <property type="project" value="UniProtKB-KW"/>
</dbReference>